<sequence length="97" mass="10765">MMRKKVAHDAPEIKIGLRKGKKCGLPGYCARCAGTSTWCANLDQWLLDTSAGASCIDGRRMMRRSVRKKYKRLVLAPVERFLHGSFSTQACDGDSSN</sequence>
<dbReference type="EMBL" id="ASHM01000406">
    <property type="protein sequence ID" value="PNY04637.1"/>
    <property type="molecule type" value="Genomic_DNA"/>
</dbReference>
<accession>A0A2K3NNM7</accession>
<comment type="caution">
    <text evidence="1">The sequence shown here is derived from an EMBL/GenBank/DDBJ whole genome shotgun (WGS) entry which is preliminary data.</text>
</comment>
<organism evidence="1 2">
    <name type="scientific">Trifolium pratense</name>
    <name type="common">Red clover</name>
    <dbReference type="NCBI Taxonomy" id="57577"/>
    <lineage>
        <taxon>Eukaryota</taxon>
        <taxon>Viridiplantae</taxon>
        <taxon>Streptophyta</taxon>
        <taxon>Embryophyta</taxon>
        <taxon>Tracheophyta</taxon>
        <taxon>Spermatophyta</taxon>
        <taxon>Magnoliopsida</taxon>
        <taxon>eudicotyledons</taxon>
        <taxon>Gunneridae</taxon>
        <taxon>Pentapetalae</taxon>
        <taxon>rosids</taxon>
        <taxon>fabids</taxon>
        <taxon>Fabales</taxon>
        <taxon>Fabaceae</taxon>
        <taxon>Papilionoideae</taxon>
        <taxon>50 kb inversion clade</taxon>
        <taxon>NPAAA clade</taxon>
        <taxon>Hologalegina</taxon>
        <taxon>IRL clade</taxon>
        <taxon>Trifolieae</taxon>
        <taxon>Trifolium</taxon>
    </lineage>
</organism>
<dbReference type="Proteomes" id="UP000236291">
    <property type="component" value="Unassembled WGS sequence"/>
</dbReference>
<reference evidence="1 2" key="1">
    <citation type="journal article" date="2014" name="Am. J. Bot.">
        <title>Genome assembly and annotation for red clover (Trifolium pratense; Fabaceae).</title>
        <authorList>
            <person name="Istvanek J."/>
            <person name="Jaros M."/>
            <person name="Krenek A."/>
            <person name="Repkova J."/>
        </authorList>
    </citation>
    <scope>NUCLEOTIDE SEQUENCE [LARGE SCALE GENOMIC DNA]</scope>
    <source>
        <strain evidence="2">cv. Tatra</strain>
        <tissue evidence="1">Young leaves</tissue>
    </source>
</reference>
<dbReference type="AlphaFoldDB" id="A0A2K3NNM7"/>
<reference evidence="1 2" key="2">
    <citation type="journal article" date="2017" name="Front. Plant Sci.">
        <title>Gene Classification and Mining of Molecular Markers Useful in Red Clover (Trifolium pratense) Breeding.</title>
        <authorList>
            <person name="Istvanek J."/>
            <person name="Dluhosova J."/>
            <person name="Dluhos P."/>
            <person name="Patkova L."/>
            <person name="Nedelnik J."/>
            <person name="Repkova J."/>
        </authorList>
    </citation>
    <scope>NUCLEOTIDE SEQUENCE [LARGE SCALE GENOMIC DNA]</scope>
    <source>
        <strain evidence="2">cv. Tatra</strain>
        <tissue evidence="1">Young leaves</tissue>
    </source>
</reference>
<gene>
    <name evidence="1" type="ORF">L195_g001062</name>
</gene>
<evidence type="ECO:0000313" key="1">
    <source>
        <dbReference type="EMBL" id="PNY04637.1"/>
    </source>
</evidence>
<protein>
    <submittedName>
        <fullName evidence="1">Uncharacterized protein</fullName>
    </submittedName>
</protein>
<evidence type="ECO:0000313" key="2">
    <source>
        <dbReference type="Proteomes" id="UP000236291"/>
    </source>
</evidence>
<name>A0A2K3NNM7_TRIPR</name>
<proteinExistence type="predicted"/>